<dbReference type="Proteomes" id="UP000535890">
    <property type="component" value="Unassembled WGS sequence"/>
</dbReference>
<feature type="compositionally biased region" description="Gly residues" evidence="1">
    <location>
        <begin position="14"/>
        <end position="30"/>
    </location>
</feature>
<dbReference type="EMBL" id="JACCBN010000001">
    <property type="protein sequence ID" value="NYD35489.1"/>
    <property type="molecule type" value="Genomic_DNA"/>
</dbReference>
<comment type="caution">
    <text evidence="3">The sequence shown here is derived from an EMBL/GenBank/DDBJ whole genome shotgun (WGS) entry which is preliminary data.</text>
</comment>
<gene>
    <name evidence="3" type="ORF">BJ983_001591</name>
</gene>
<feature type="compositionally biased region" description="Low complexity" evidence="1">
    <location>
        <begin position="55"/>
        <end position="64"/>
    </location>
</feature>
<feature type="compositionally biased region" description="Basic and acidic residues" evidence="1">
    <location>
        <begin position="1"/>
        <end position="11"/>
    </location>
</feature>
<name>A0A7Y9DU85_9PSEU</name>
<feature type="transmembrane region" description="Helical" evidence="2">
    <location>
        <begin position="309"/>
        <end position="332"/>
    </location>
</feature>
<keyword evidence="2" id="KW-0812">Transmembrane</keyword>
<feature type="transmembrane region" description="Helical" evidence="2">
    <location>
        <begin position="221"/>
        <end position="244"/>
    </location>
</feature>
<evidence type="ECO:0000256" key="1">
    <source>
        <dbReference type="SAM" id="MobiDB-lite"/>
    </source>
</evidence>
<feature type="region of interest" description="Disordered" evidence="1">
    <location>
        <begin position="1"/>
        <end position="94"/>
    </location>
</feature>
<organism evidence="3 4">
    <name type="scientific">Actinomycetospora corticicola</name>
    <dbReference type="NCBI Taxonomy" id="663602"/>
    <lineage>
        <taxon>Bacteria</taxon>
        <taxon>Bacillati</taxon>
        <taxon>Actinomycetota</taxon>
        <taxon>Actinomycetes</taxon>
        <taxon>Pseudonocardiales</taxon>
        <taxon>Pseudonocardiaceae</taxon>
        <taxon>Actinomycetospora</taxon>
    </lineage>
</organism>
<keyword evidence="2" id="KW-1133">Transmembrane helix</keyword>
<keyword evidence="2" id="KW-0472">Membrane</keyword>
<protein>
    <recommendedName>
        <fullName evidence="5">Glycerophosphoryl diester phosphodiesterase family protein</fullName>
    </recommendedName>
</protein>
<keyword evidence="4" id="KW-1185">Reference proteome</keyword>
<feature type="transmembrane region" description="Helical" evidence="2">
    <location>
        <begin position="175"/>
        <end position="200"/>
    </location>
</feature>
<proteinExistence type="predicted"/>
<evidence type="ECO:0000256" key="2">
    <source>
        <dbReference type="SAM" id="Phobius"/>
    </source>
</evidence>
<evidence type="ECO:0000313" key="3">
    <source>
        <dbReference type="EMBL" id="NYD35489.1"/>
    </source>
</evidence>
<feature type="transmembrane region" description="Helical" evidence="2">
    <location>
        <begin position="352"/>
        <end position="382"/>
    </location>
</feature>
<feature type="transmembrane region" description="Helical" evidence="2">
    <location>
        <begin position="123"/>
        <end position="142"/>
    </location>
</feature>
<reference evidence="3 4" key="1">
    <citation type="submission" date="2020-07" db="EMBL/GenBank/DDBJ databases">
        <title>Sequencing the genomes of 1000 actinobacteria strains.</title>
        <authorList>
            <person name="Klenk H.-P."/>
        </authorList>
    </citation>
    <scope>NUCLEOTIDE SEQUENCE [LARGE SCALE GENOMIC DNA]</scope>
    <source>
        <strain evidence="3 4">DSM 45772</strain>
    </source>
</reference>
<sequence>MSEPQDRRLPDDGSGSGSESGSGSGPGSGGVPPWDPADRPADPPSDRPATGGWQSPGPSASGPAPATPGGPTGPPRTPPPAGDPWGFGGPVSSPRPGIVPLRPLALGELLDGAFQYIRAHPKVVLGVSAVVAVVTTLIQAPFQALYGQSLETFVGPAGTTPDLARLSGLVGGASALLGVSAVVGLLANTVLTGLLVVVLSRSVLGAPVDARECWSAARPRLPGLLGVVVLVALVSLVAFAVFLLPAGLAYLAGATTLAAGLGVLGILVGAAATLVVSVLLALAAPAYVLEGIGVVAALSRSRRLVTGRFWPILGTLLLTYVIVLIIASIIGIPFGGGAAAVAAAMGTSPYAFVPLLITSIGSVIGTALTAPFQAGVTGLLYIDQRMRREGFDIELQRAAHGLA</sequence>
<feature type="compositionally biased region" description="Pro residues" evidence="1">
    <location>
        <begin position="65"/>
        <end position="82"/>
    </location>
</feature>
<feature type="transmembrane region" description="Helical" evidence="2">
    <location>
        <begin position="256"/>
        <end position="289"/>
    </location>
</feature>
<evidence type="ECO:0000313" key="4">
    <source>
        <dbReference type="Proteomes" id="UP000535890"/>
    </source>
</evidence>
<dbReference type="RefSeq" id="WP_179793318.1">
    <property type="nucleotide sequence ID" value="NZ_BAABHP010000017.1"/>
</dbReference>
<evidence type="ECO:0008006" key="5">
    <source>
        <dbReference type="Google" id="ProtNLM"/>
    </source>
</evidence>
<accession>A0A7Y9DU85</accession>
<dbReference type="AlphaFoldDB" id="A0A7Y9DU85"/>
<feature type="compositionally biased region" description="Basic and acidic residues" evidence="1">
    <location>
        <begin position="36"/>
        <end position="45"/>
    </location>
</feature>